<dbReference type="InterPro" id="IPR051788">
    <property type="entry name" value="MFS_Transporter"/>
</dbReference>
<evidence type="ECO:0000256" key="7">
    <source>
        <dbReference type="SAM" id="MobiDB-lite"/>
    </source>
</evidence>
<feature type="transmembrane region" description="Helical" evidence="8">
    <location>
        <begin position="378"/>
        <end position="398"/>
    </location>
</feature>
<dbReference type="OrthoDB" id="413079at2759"/>
<dbReference type="Pfam" id="PF07690">
    <property type="entry name" value="MFS_1"/>
    <property type="match status" value="1"/>
</dbReference>
<evidence type="ECO:0000256" key="8">
    <source>
        <dbReference type="SAM" id="Phobius"/>
    </source>
</evidence>
<dbReference type="AlphaFoldDB" id="A0A316V687"/>
<dbReference type="InterPro" id="IPR020846">
    <property type="entry name" value="MFS_dom"/>
</dbReference>
<keyword evidence="4 8" id="KW-0812">Transmembrane</keyword>
<evidence type="ECO:0000313" key="11">
    <source>
        <dbReference type="Proteomes" id="UP000245771"/>
    </source>
</evidence>
<feature type="compositionally biased region" description="Low complexity" evidence="7">
    <location>
        <begin position="278"/>
        <end position="291"/>
    </location>
</feature>
<evidence type="ECO:0000256" key="6">
    <source>
        <dbReference type="ARBA" id="ARBA00023136"/>
    </source>
</evidence>
<dbReference type="GO" id="GO:0012505">
    <property type="term" value="C:endomembrane system"/>
    <property type="evidence" value="ECO:0007669"/>
    <property type="project" value="UniProtKB-SubCell"/>
</dbReference>
<feature type="transmembrane region" description="Helical" evidence="8">
    <location>
        <begin position="352"/>
        <end position="371"/>
    </location>
</feature>
<dbReference type="InterPro" id="IPR036259">
    <property type="entry name" value="MFS_trans_sf"/>
</dbReference>
<gene>
    <name evidence="10" type="ORF">FA14DRAFT_137812</name>
</gene>
<keyword evidence="6 8" id="KW-0472">Membrane</keyword>
<comment type="similarity">
    <text evidence="2">Belongs to the major facilitator superfamily.</text>
</comment>
<dbReference type="GO" id="GO:0022857">
    <property type="term" value="F:transmembrane transporter activity"/>
    <property type="evidence" value="ECO:0007669"/>
    <property type="project" value="InterPro"/>
</dbReference>
<sequence>MTAPHTVQASMADTHSLREIMSVGQQSHTQRINLLRKKVQSFFARDGPLRRDYEDFAIFSKEASLMFAYIFAGWNDATAGSLLPAIQKQYNLGFALVSMLFVANLIGWIAAAIVTPEVVKRFTVGRSFTIATAVAIVPAAAIAAGSPFPAMAVMYALFGLSIGTMEALANAWIAARPNKRIRLSCLHFSYGVGALCAPLAGSPFVVADLDFHHFYFASLGLCVLNTLFVTASFKLRKEEEQIELQTLSARQQTTNDAITPQTEIEVDECVSEKNSEVASQRSRSSAVSVHPAPAPAQRQESAGPWKIVLRQKDTHIFAIFCLFYVGTEVSIGGWTSTYIIQVRDDIDSSGHIVSGFWAGLAAGRVMLLPITDFFGAQLAALIYLSLSIALQLVVWFVPNVIANAVAVAMMGMLLGPLFPIMIELISLRIIPRSVQTSAIAYIVSFGSAGSALFPLIFGLMIQRFGPKVLPPLLVATLSIQILIF</sequence>
<organism evidence="10 11">
    <name type="scientific">Meira miltonrushii</name>
    <dbReference type="NCBI Taxonomy" id="1280837"/>
    <lineage>
        <taxon>Eukaryota</taxon>
        <taxon>Fungi</taxon>
        <taxon>Dikarya</taxon>
        <taxon>Basidiomycota</taxon>
        <taxon>Ustilaginomycotina</taxon>
        <taxon>Exobasidiomycetes</taxon>
        <taxon>Exobasidiales</taxon>
        <taxon>Brachybasidiaceae</taxon>
        <taxon>Meira</taxon>
    </lineage>
</organism>
<evidence type="ECO:0000313" key="10">
    <source>
        <dbReference type="EMBL" id="PWN32764.1"/>
    </source>
</evidence>
<reference evidence="10 11" key="1">
    <citation type="journal article" date="2018" name="Mol. Biol. Evol.">
        <title>Broad Genomic Sampling Reveals a Smut Pathogenic Ancestry of the Fungal Clade Ustilaginomycotina.</title>
        <authorList>
            <person name="Kijpornyongpan T."/>
            <person name="Mondo S.J."/>
            <person name="Barry K."/>
            <person name="Sandor L."/>
            <person name="Lee J."/>
            <person name="Lipzen A."/>
            <person name="Pangilinan J."/>
            <person name="LaButti K."/>
            <person name="Hainaut M."/>
            <person name="Henrissat B."/>
            <person name="Grigoriev I.V."/>
            <person name="Spatafora J.W."/>
            <person name="Aime M.C."/>
        </authorList>
    </citation>
    <scope>NUCLEOTIDE SEQUENCE [LARGE SCALE GENOMIC DNA]</scope>
    <source>
        <strain evidence="10 11">MCA 3882</strain>
    </source>
</reference>
<dbReference type="RefSeq" id="XP_025353066.1">
    <property type="nucleotide sequence ID" value="XM_025497042.1"/>
</dbReference>
<feature type="region of interest" description="Disordered" evidence="7">
    <location>
        <begin position="278"/>
        <end position="298"/>
    </location>
</feature>
<feature type="transmembrane region" description="Helical" evidence="8">
    <location>
        <begin position="127"/>
        <end position="146"/>
    </location>
</feature>
<keyword evidence="3" id="KW-0813">Transport</keyword>
<dbReference type="PROSITE" id="PS50850">
    <property type="entry name" value="MFS"/>
    <property type="match status" value="1"/>
</dbReference>
<dbReference type="PANTHER" id="PTHR23514">
    <property type="entry name" value="BYPASS OF STOP CODON PROTEIN 6"/>
    <property type="match status" value="1"/>
</dbReference>
<dbReference type="InterPro" id="IPR011701">
    <property type="entry name" value="MFS"/>
</dbReference>
<comment type="subcellular location">
    <subcellularLocation>
        <location evidence="1">Endomembrane system</location>
        <topology evidence="1">Multi-pass membrane protein</topology>
    </subcellularLocation>
</comment>
<name>A0A316V687_9BASI</name>
<protein>
    <submittedName>
        <fullName evidence="10">MFS general substrate transporter</fullName>
    </submittedName>
</protein>
<dbReference type="SUPFAM" id="SSF103473">
    <property type="entry name" value="MFS general substrate transporter"/>
    <property type="match status" value="1"/>
</dbReference>
<keyword evidence="11" id="KW-1185">Reference proteome</keyword>
<dbReference type="Gene3D" id="1.20.1250.20">
    <property type="entry name" value="MFS general substrate transporter like domains"/>
    <property type="match status" value="1"/>
</dbReference>
<feature type="transmembrane region" description="Helical" evidence="8">
    <location>
        <begin position="152"/>
        <end position="173"/>
    </location>
</feature>
<proteinExistence type="inferred from homology"/>
<feature type="transmembrane region" description="Helical" evidence="8">
    <location>
        <begin position="438"/>
        <end position="461"/>
    </location>
</feature>
<dbReference type="FunFam" id="1.20.1250.20:FF:000286">
    <property type="entry name" value="MFS efflux transporter"/>
    <property type="match status" value="1"/>
</dbReference>
<evidence type="ECO:0000256" key="4">
    <source>
        <dbReference type="ARBA" id="ARBA00022692"/>
    </source>
</evidence>
<dbReference type="GO" id="GO:0016020">
    <property type="term" value="C:membrane"/>
    <property type="evidence" value="ECO:0007669"/>
    <property type="project" value="TreeGrafter"/>
</dbReference>
<evidence type="ECO:0000256" key="1">
    <source>
        <dbReference type="ARBA" id="ARBA00004127"/>
    </source>
</evidence>
<feature type="transmembrane region" description="Helical" evidence="8">
    <location>
        <begin position="316"/>
        <end position="340"/>
    </location>
</feature>
<feature type="transmembrane region" description="Helical" evidence="8">
    <location>
        <begin position="92"/>
        <end position="115"/>
    </location>
</feature>
<keyword evidence="5 8" id="KW-1133">Transmembrane helix</keyword>
<feature type="transmembrane region" description="Helical" evidence="8">
    <location>
        <begin position="213"/>
        <end position="233"/>
    </location>
</feature>
<feature type="non-terminal residue" evidence="10">
    <location>
        <position position="484"/>
    </location>
</feature>
<dbReference type="Proteomes" id="UP000245771">
    <property type="component" value="Unassembled WGS sequence"/>
</dbReference>
<dbReference type="InParanoid" id="A0A316V687"/>
<feature type="domain" description="Major facilitator superfamily (MFS) profile" evidence="9">
    <location>
        <begin position="314"/>
        <end position="484"/>
    </location>
</feature>
<dbReference type="EMBL" id="KZ819605">
    <property type="protein sequence ID" value="PWN32764.1"/>
    <property type="molecule type" value="Genomic_DNA"/>
</dbReference>
<evidence type="ECO:0000256" key="5">
    <source>
        <dbReference type="ARBA" id="ARBA00022989"/>
    </source>
</evidence>
<feature type="transmembrane region" description="Helical" evidence="8">
    <location>
        <begin position="185"/>
        <end position="207"/>
    </location>
</feature>
<dbReference type="PANTHER" id="PTHR23514:SF3">
    <property type="entry name" value="BYPASS OF STOP CODON PROTEIN 6"/>
    <property type="match status" value="1"/>
</dbReference>
<dbReference type="STRING" id="1280837.A0A316V687"/>
<evidence type="ECO:0000256" key="3">
    <source>
        <dbReference type="ARBA" id="ARBA00022448"/>
    </source>
</evidence>
<evidence type="ECO:0000256" key="2">
    <source>
        <dbReference type="ARBA" id="ARBA00008335"/>
    </source>
</evidence>
<feature type="transmembrane region" description="Helical" evidence="8">
    <location>
        <begin position="404"/>
        <end position="426"/>
    </location>
</feature>
<dbReference type="GeneID" id="37018823"/>
<evidence type="ECO:0000259" key="9">
    <source>
        <dbReference type="PROSITE" id="PS50850"/>
    </source>
</evidence>
<feature type="transmembrane region" description="Helical" evidence="8">
    <location>
        <begin position="66"/>
        <end position="86"/>
    </location>
</feature>
<accession>A0A316V687</accession>